<organism evidence="1 2">
    <name type="scientific">Gigaspora margarita</name>
    <dbReference type="NCBI Taxonomy" id="4874"/>
    <lineage>
        <taxon>Eukaryota</taxon>
        <taxon>Fungi</taxon>
        <taxon>Fungi incertae sedis</taxon>
        <taxon>Mucoromycota</taxon>
        <taxon>Glomeromycotina</taxon>
        <taxon>Glomeromycetes</taxon>
        <taxon>Diversisporales</taxon>
        <taxon>Gigasporaceae</taxon>
        <taxon>Gigaspora</taxon>
    </lineage>
</organism>
<sequence>SGKKDSYEEFESKRPHFNNQLITDSSSSSLYLDTMNFYSIIFPK</sequence>
<protein>
    <submittedName>
        <fullName evidence="1">5955_t:CDS:1</fullName>
    </submittedName>
</protein>
<dbReference type="EMBL" id="CAJVQB010000602">
    <property type="protein sequence ID" value="CAG8497833.1"/>
    <property type="molecule type" value="Genomic_DNA"/>
</dbReference>
<keyword evidence="2" id="KW-1185">Reference proteome</keyword>
<comment type="caution">
    <text evidence="1">The sequence shown here is derived from an EMBL/GenBank/DDBJ whole genome shotgun (WGS) entry which is preliminary data.</text>
</comment>
<accession>A0ABM8W134</accession>
<name>A0ABM8W134_GIGMA</name>
<reference evidence="1 2" key="1">
    <citation type="submission" date="2021-06" db="EMBL/GenBank/DDBJ databases">
        <authorList>
            <person name="Kallberg Y."/>
            <person name="Tangrot J."/>
            <person name="Rosling A."/>
        </authorList>
    </citation>
    <scope>NUCLEOTIDE SEQUENCE [LARGE SCALE GENOMIC DNA]</scope>
    <source>
        <strain evidence="1 2">120-4 pot B 10/14</strain>
    </source>
</reference>
<gene>
    <name evidence="1" type="ORF">GMARGA_LOCUS2047</name>
</gene>
<feature type="non-terminal residue" evidence="1">
    <location>
        <position position="1"/>
    </location>
</feature>
<proteinExistence type="predicted"/>
<evidence type="ECO:0000313" key="2">
    <source>
        <dbReference type="Proteomes" id="UP000789901"/>
    </source>
</evidence>
<evidence type="ECO:0000313" key="1">
    <source>
        <dbReference type="EMBL" id="CAG8497833.1"/>
    </source>
</evidence>
<dbReference type="Proteomes" id="UP000789901">
    <property type="component" value="Unassembled WGS sequence"/>
</dbReference>